<comment type="caution">
    <text evidence="2">The sequence shown here is derived from an EMBL/GenBank/DDBJ whole genome shotgun (WGS) entry which is preliminary data.</text>
</comment>
<evidence type="ECO:0000313" key="2">
    <source>
        <dbReference type="EMBL" id="KAK9928760.1"/>
    </source>
</evidence>
<evidence type="ECO:0000313" key="3">
    <source>
        <dbReference type="Proteomes" id="UP001457282"/>
    </source>
</evidence>
<dbReference type="AlphaFoldDB" id="A0AAW1WVC0"/>
<accession>A0AAW1WVC0</accession>
<protein>
    <submittedName>
        <fullName evidence="2">Uncharacterized protein</fullName>
    </submittedName>
</protein>
<proteinExistence type="predicted"/>
<keyword evidence="3" id="KW-1185">Reference proteome</keyword>
<reference evidence="2 3" key="1">
    <citation type="journal article" date="2023" name="G3 (Bethesda)">
        <title>A chromosome-length genome assembly and annotation of blackberry (Rubus argutus, cv. 'Hillquist').</title>
        <authorList>
            <person name="Bruna T."/>
            <person name="Aryal R."/>
            <person name="Dudchenko O."/>
            <person name="Sargent D.J."/>
            <person name="Mead D."/>
            <person name="Buti M."/>
            <person name="Cavallini A."/>
            <person name="Hytonen T."/>
            <person name="Andres J."/>
            <person name="Pham M."/>
            <person name="Weisz D."/>
            <person name="Mascagni F."/>
            <person name="Usai G."/>
            <person name="Natali L."/>
            <person name="Bassil N."/>
            <person name="Fernandez G.E."/>
            <person name="Lomsadze A."/>
            <person name="Armour M."/>
            <person name="Olukolu B."/>
            <person name="Poorten T."/>
            <person name="Britton C."/>
            <person name="Davik J."/>
            <person name="Ashrafi H."/>
            <person name="Aiden E.L."/>
            <person name="Borodovsky M."/>
            <person name="Worthington M."/>
        </authorList>
    </citation>
    <scope>NUCLEOTIDE SEQUENCE [LARGE SCALE GENOMIC DNA]</scope>
    <source>
        <strain evidence="2">PI 553951</strain>
    </source>
</reference>
<dbReference type="Proteomes" id="UP001457282">
    <property type="component" value="Unassembled WGS sequence"/>
</dbReference>
<dbReference type="EMBL" id="JBEDUW010000005">
    <property type="protein sequence ID" value="KAK9928760.1"/>
    <property type="molecule type" value="Genomic_DNA"/>
</dbReference>
<evidence type="ECO:0000256" key="1">
    <source>
        <dbReference type="SAM" id="MobiDB-lite"/>
    </source>
</evidence>
<organism evidence="2 3">
    <name type="scientific">Rubus argutus</name>
    <name type="common">Southern blackberry</name>
    <dbReference type="NCBI Taxonomy" id="59490"/>
    <lineage>
        <taxon>Eukaryota</taxon>
        <taxon>Viridiplantae</taxon>
        <taxon>Streptophyta</taxon>
        <taxon>Embryophyta</taxon>
        <taxon>Tracheophyta</taxon>
        <taxon>Spermatophyta</taxon>
        <taxon>Magnoliopsida</taxon>
        <taxon>eudicotyledons</taxon>
        <taxon>Gunneridae</taxon>
        <taxon>Pentapetalae</taxon>
        <taxon>rosids</taxon>
        <taxon>fabids</taxon>
        <taxon>Rosales</taxon>
        <taxon>Rosaceae</taxon>
        <taxon>Rosoideae</taxon>
        <taxon>Rosoideae incertae sedis</taxon>
        <taxon>Rubus</taxon>
    </lineage>
</organism>
<feature type="region of interest" description="Disordered" evidence="1">
    <location>
        <begin position="1"/>
        <end position="31"/>
    </location>
</feature>
<gene>
    <name evidence="2" type="ORF">M0R45_025880</name>
</gene>
<sequence>MVAGHGGEAERRDMASGHNLGSQGRRYGFDGGGVERDQAAASCGGDAWAARDWFLGGTVKCVGCGLGTAAATLW</sequence>
<name>A0AAW1WVC0_RUBAR</name>